<protein>
    <submittedName>
        <fullName evidence="1">Uncharacterized protein</fullName>
    </submittedName>
</protein>
<sequence length="59" mass="6859">KQYKKGTKARQLEFFARRRLLARRTPVVNNQSLAPELPTQDVKRIRGSFDVFALVGKEE</sequence>
<keyword evidence="2" id="KW-1185">Reference proteome</keyword>
<feature type="non-terminal residue" evidence="1">
    <location>
        <position position="59"/>
    </location>
</feature>
<evidence type="ECO:0000313" key="1">
    <source>
        <dbReference type="EMBL" id="KAJ2881107.1"/>
    </source>
</evidence>
<comment type="caution">
    <text evidence="1">The sequence shown here is derived from an EMBL/GenBank/DDBJ whole genome shotgun (WGS) entry which is preliminary data.</text>
</comment>
<reference evidence="1" key="1">
    <citation type="submission" date="2022-07" db="EMBL/GenBank/DDBJ databases">
        <title>Phylogenomic reconstructions and comparative analyses of Kickxellomycotina fungi.</title>
        <authorList>
            <person name="Reynolds N.K."/>
            <person name="Stajich J.E."/>
            <person name="Barry K."/>
            <person name="Grigoriev I.V."/>
            <person name="Crous P."/>
            <person name="Smith M.E."/>
        </authorList>
    </citation>
    <scope>NUCLEOTIDE SEQUENCE</scope>
    <source>
        <strain evidence="1">CBS 190363</strain>
    </source>
</reference>
<dbReference type="EMBL" id="JANBVB010002990">
    <property type="protein sequence ID" value="KAJ2881107.1"/>
    <property type="molecule type" value="Genomic_DNA"/>
</dbReference>
<evidence type="ECO:0000313" key="2">
    <source>
        <dbReference type="Proteomes" id="UP001139981"/>
    </source>
</evidence>
<dbReference type="Proteomes" id="UP001139981">
    <property type="component" value="Unassembled WGS sequence"/>
</dbReference>
<feature type="non-terminal residue" evidence="1">
    <location>
        <position position="1"/>
    </location>
</feature>
<name>A0ACC1LUQ6_9FUNG</name>
<proteinExistence type="predicted"/>
<accession>A0ACC1LUQ6</accession>
<gene>
    <name evidence="1" type="ORF">IWW38_005842</name>
</gene>
<organism evidence="1 2">
    <name type="scientific">Coemansia aciculifera</name>
    <dbReference type="NCBI Taxonomy" id="417176"/>
    <lineage>
        <taxon>Eukaryota</taxon>
        <taxon>Fungi</taxon>
        <taxon>Fungi incertae sedis</taxon>
        <taxon>Zoopagomycota</taxon>
        <taxon>Kickxellomycotina</taxon>
        <taxon>Kickxellomycetes</taxon>
        <taxon>Kickxellales</taxon>
        <taxon>Kickxellaceae</taxon>
        <taxon>Coemansia</taxon>
    </lineage>
</organism>